<feature type="domain" description="Ketoreductase" evidence="3">
    <location>
        <begin position="2"/>
        <end position="180"/>
    </location>
</feature>
<evidence type="ECO:0000313" key="6">
    <source>
        <dbReference type="Proteomes" id="UP000184089"/>
    </source>
</evidence>
<evidence type="ECO:0000259" key="3">
    <source>
        <dbReference type="SMART" id="SM00822"/>
    </source>
</evidence>
<dbReference type="GO" id="GO:0050664">
    <property type="term" value="F:oxidoreductase activity, acting on NAD(P)H, oxygen as acceptor"/>
    <property type="evidence" value="ECO:0007669"/>
    <property type="project" value="TreeGrafter"/>
</dbReference>
<dbReference type="InterPro" id="IPR057326">
    <property type="entry name" value="KR_dom"/>
</dbReference>
<organism evidence="5 6">
    <name type="scientific">Bittarella massiliensis</name>
    <name type="common">ex Durand et al. 2017</name>
    <dbReference type="NCBI Taxonomy" id="1720313"/>
    <lineage>
        <taxon>Bacteria</taxon>
        <taxon>Bacillati</taxon>
        <taxon>Bacillota</taxon>
        <taxon>Clostridia</taxon>
        <taxon>Eubacteriales</taxon>
        <taxon>Oscillospiraceae</taxon>
        <taxon>Bittarella (ex Durand et al. 2017)</taxon>
    </lineage>
</organism>
<dbReference type="AlphaFoldDB" id="A0AAQ1MBD6"/>
<dbReference type="InterPro" id="IPR036291">
    <property type="entry name" value="NAD(P)-bd_dom_sf"/>
</dbReference>
<dbReference type="CDD" id="cd05233">
    <property type="entry name" value="SDR_c"/>
    <property type="match status" value="1"/>
</dbReference>
<gene>
    <name evidence="4" type="ORF">GT747_02650</name>
    <name evidence="5" type="ORF">SAMN05444424_0332</name>
</gene>
<evidence type="ECO:0000313" key="4">
    <source>
        <dbReference type="EMBL" id="MZL68675.1"/>
    </source>
</evidence>
<evidence type="ECO:0000256" key="2">
    <source>
        <dbReference type="ARBA" id="ARBA00023002"/>
    </source>
</evidence>
<dbReference type="Proteomes" id="UP000184089">
    <property type="component" value="Unassembled WGS sequence"/>
</dbReference>
<dbReference type="SMART" id="SM00822">
    <property type="entry name" value="PKS_KR"/>
    <property type="match status" value="1"/>
</dbReference>
<evidence type="ECO:0000313" key="7">
    <source>
        <dbReference type="Proteomes" id="UP000474718"/>
    </source>
</evidence>
<dbReference type="EMBL" id="FQVY01000001">
    <property type="protein sequence ID" value="SHF68605.1"/>
    <property type="molecule type" value="Genomic_DNA"/>
</dbReference>
<dbReference type="PRINTS" id="PR00081">
    <property type="entry name" value="GDHRDH"/>
</dbReference>
<dbReference type="InterPro" id="IPR002347">
    <property type="entry name" value="SDR_fam"/>
</dbReference>
<proteinExistence type="inferred from homology"/>
<evidence type="ECO:0000313" key="5">
    <source>
        <dbReference type="EMBL" id="SHF68605.1"/>
    </source>
</evidence>
<reference evidence="4 7" key="3">
    <citation type="journal article" date="2019" name="Nat. Med.">
        <title>A library of human gut bacterial isolates paired with longitudinal multiomics data enables mechanistic microbiome research.</title>
        <authorList>
            <person name="Poyet M."/>
            <person name="Groussin M."/>
            <person name="Gibbons S.M."/>
            <person name="Avila-Pacheco J."/>
            <person name="Jiang X."/>
            <person name="Kearney S.M."/>
            <person name="Perrotta A.R."/>
            <person name="Berdy B."/>
            <person name="Zhao S."/>
            <person name="Lieberman T.D."/>
            <person name="Swanson P.K."/>
            <person name="Smith M."/>
            <person name="Roesemann S."/>
            <person name="Alexander J.E."/>
            <person name="Rich S.A."/>
            <person name="Livny J."/>
            <person name="Vlamakis H."/>
            <person name="Clish C."/>
            <person name="Bullock K."/>
            <person name="Deik A."/>
            <person name="Scott J."/>
            <person name="Pierce K.A."/>
            <person name="Xavier R.J."/>
            <person name="Alm E.J."/>
        </authorList>
    </citation>
    <scope>NUCLEOTIDE SEQUENCE [LARGE SCALE GENOMIC DNA]</scope>
    <source>
        <strain evidence="4 7">BIOML-A2</strain>
    </source>
</reference>
<reference evidence="6" key="2">
    <citation type="submission" date="2016-11" db="EMBL/GenBank/DDBJ databases">
        <authorList>
            <person name="Jaros S."/>
            <person name="Januszkiewicz K."/>
            <person name="Wedrychowicz H."/>
        </authorList>
    </citation>
    <scope>NUCLEOTIDE SEQUENCE [LARGE SCALE GENOMIC DNA]</scope>
    <source>
        <strain evidence="6">DSM 4029</strain>
    </source>
</reference>
<comment type="similarity">
    <text evidence="1">Belongs to the short-chain dehydrogenases/reductases (SDR) family.</text>
</comment>
<dbReference type="SUPFAM" id="SSF51735">
    <property type="entry name" value="NAD(P)-binding Rossmann-fold domains"/>
    <property type="match status" value="1"/>
</dbReference>
<dbReference type="InterPro" id="IPR020904">
    <property type="entry name" value="Sc_DH/Rdtase_CS"/>
</dbReference>
<reference evidence="5" key="1">
    <citation type="submission" date="2016-11" db="EMBL/GenBank/DDBJ databases">
        <authorList>
            <person name="Varghese N."/>
            <person name="Submissions S."/>
        </authorList>
    </citation>
    <scope>NUCLEOTIDE SEQUENCE</scope>
    <source>
        <strain evidence="5">DSM 4029</strain>
    </source>
</reference>
<comment type="caution">
    <text evidence="5">The sequence shown here is derived from an EMBL/GenBank/DDBJ whole genome shotgun (WGS) entry which is preliminary data.</text>
</comment>
<keyword evidence="2" id="KW-0560">Oxidoreductase</keyword>
<dbReference type="Pfam" id="PF00106">
    <property type="entry name" value="adh_short"/>
    <property type="match status" value="1"/>
</dbReference>
<sequence>MGNYIVTGGNRGIGYYLTEGLLEGGHAVAVLDRELDGLAPLAARFPGRLWPLLCDVSQEEEVARSVDEAARLLGGLDGAVHNACLCTFAPAGETGEETYRAVLAVNYFGALHLAKSALPHLERTGGALYFTSSGVGVTGFGGIAPYASSKGAIEALAKCLRIELAGRGVGMHLLHPPLTDTRSAAPLPVPKAFFAAPEAVGKGLARRLGKRSFVICHSPAQQFQVRLCYLFPLKMGAMMDRMLRRAAEQGE</sequence>
<protein>
    <submittedName>
        <fullName evidence="5">NAD(P)-dependent dehydrogenase, short-chain alcohol dehydrogenase family</fullName>
    </submittedName>
    <submittedName>
        <fullName evidence="4">SDR family NAD(P)-dependent oxidoreductase</fullName>
    </submittedName>
</protein>
<dbReference type="Gene3D" id="3.40.50.720">
    <property type="entry name" value="NAD(P)-binding Rossmann-like Domain"/>
    <property type="match status" value="1"/>
</dbReference>
<keyword evidence="7" id="KW-1185">Reference proteome</keyword>
<dbReference type="PROSITE" id="PS00061">
    <property type="entry name" value="ADH_SHORT"/>
    <property type="match status" value="1"/>
</dbReference>
<dbReference type="Proteomes" id="UP000474718">
    <property type="component" value="Unassembled WGS sequence"/>
</dbReference>
<name>A0AAQ1MBD6_9FIRM</name>
<dbReference type="EMBL" id="WWVX01000001">
    <property type="protein sequence ID" value="MZL68675.1"/>
    <property type="molecule type" value="Genomic_DNA"/>
</dbReference>
<dbReference type="PANTHER" id="PTHR43008">
    <property type="entry name" value="BENZIL REDUCTASE"/>
    <property type="match status" value="1"/>
</dbReference>
<dbReference type="RefSeq" id="WP_021660915.1">
    <property type="nucleotide sequence ID" value="NZ_FQVY01000001.1"/>
</dbReference>
<accession>A0AAQ1MBD6</accession>
<evidence type="ECO:0000256" key="1">
    <source>
        <dbReference type="ARBA" id="ARBA00006484"/>
    </source>
</evidence>
<dbReference type="PANTHER" id="PTHR43008:SF4">
    <property type="entry name" value="CHAIN DEHYDROGENASE, PUTATIVE (AFU_ORTHOLOGUE AFUA_4G08710)-RELATED"/>
    <property type="match status" value="1"/>
</dbReference>